<protein>
    <submittedName>
        <fullName evidence="3">Uncharacterized protein</fullName>
    </submittedName>
</protein>
<reference evidence="3 4" key="1">
    <citation type="submission" date="2018-09" db="EMBL/GenBank/DDBJ databases">
        <title>Marinorhizobium profundi gen. nov., sp. nov., isolated from a deep-sea sediment sample from the New Britain Trench and proposal of Marinorhizobiaceae fam. nov. in the order Rhizobiales of the class Alphaproteobacteria.</title>
        <authorList>
            <person name="Cao J."/>
        </authorList>
    </citation>
    <scope>NUCLEOTIDE SEQUENCE [LARGE SCALE GENOMIC DNA]</scope>
    <source>
        <strain evidence="3 4">WS11</strain>
    </source>
</reference>
<feature type="transmembrane region" description="Helical" evidence="2">
    <location>
        <begin position="200"/>
        <end position="223"/>
    </location>
</feature>
<keyword evidence="2" id="KW-1133">Transmembrane helix</keyword>
<evidence type="ECO:0000256" key="2">
    <source>
        <dbReference type="SAM" id="Phobius"/>
    </source>
</evidence>
<dbReference type="OrthoDB" id="9808451at2"/>
<feature type="region of interest" description="Disordered" evidence="1">
    <location>
        <begin position="145"/>
        <end position="189"/>
    </location>
</feature>
<evidence type="ECO:0000313" key="3">
    <source>
        <dbReference type="EMBL" id="AZN71144.1"/>
    </source>
</evidence>
<keyword evidence="2" id="KW-0812">Transmembrane</keyword>
<dbReference type="EMBL" id="CP032509">
    <property type="protein sequence ID" value="AZN71144.1"/>
    <property type="molecule type" value="Genomic_DNA"/>
</dbReference>
<evidence type="ECO:0000313" key="4">
    <source>
        <dbReference type="Proteomes" id="UP000268192"/>
    </source>
</evidence>
<proteinExistence type="predicted"/>
<dbReference type="RefSeq" id="WP_126009126.1">
    <property type="nucleotide sequence ID" value="NZ_CP032509.1"/>
</dbReference>
<feature type="compositionally biased region" description="Low complexity" evidence="1">
    <location>
        <begin position="177"/>
        <end position="188"/>
    </location>
</feature>
<dbReference type="KEGG" id="abaw:D5400_07545"/>
<feature type="compositionally biased region" description="Basic and acidic residues" evidence="1">
    <location>
        <begin position="145"/>
        <end position="167"/>
    </location>
</feature>
<evidence type="ECO:0000256" key="1">
    <source>
        <dbReference type="SAM" id="MobiDB-lite"/>
    </source>
</evidence>
<dbReference type="AlphaFoldDB" id="A0A3S9B2K9"/>
<keyword evidence="2" id="KW-0472">Membrane</keyword>
<accession>A0A3S9B2K9</accession>
<dbReference type="Proteomes" id="UP000268192">
    <property type="component" value="Chromosome"/>
</dbReference>
<keyword evidence="4" id="KW-1185">Reference proteome</keyword>
<name>A0A3S9B2K9_9HYPH</name>
<gene>
    <name evidence="3" type="ORF">D5400_07545</name>
</gene>
<organism evidence="3 4">
    <name type="scientific">Georhizobium profundi</name>
    <dbReference type="NCBI Taxonomy" id="2341112"/>
    <lineage>
        <taxon>Bacteria</taxon>
        <taxon>Pseudomonadati</taxon>
        <taxon>Pseudomonadota</taxon>
        <taxon>Alphaproteobacteria</taxon>
        <taxon>Hyphomicrobiales</taxon>
        <taxon>Rhizobiaceae</taxon>
        <taxon>Georhizobium</taxon>
    </lineage>
</organism>
<sequence length="229" mass="25703">MSDQSRSARQRRLSEIIREVKVAAAERDDVVVDMRDADRARLELLAQELEPVIADVPAQDDQFDFALSSGLQPRFWIDAVAHVHMARDRRTYRFVRDTRLGRTLMSETADMAETADAVSRYIAERIIQRQRLLEGDFEAMRTSYETEMRSGGRRLPDRRDRAEHDGADAPSVAATNAPSSPAPQAMPSTERVPAINAKSLLVGVIWFLSGCILGGLLLMASFADRFLQQ</sequence>